<dbReference type="PANTHER" id="PTHR43081:SF1">
    <property type="entry name" value="ADENYLATE CYCLASE, TERMINAL-DIFFERENTIATION SPECIFIC"/>
    <property type="match status" value="1"/>
</dbReference>
<organism evidence="4 5">
    <name type="scientific">Volvox africanus</name>
    <dbReference type="NCBI Taxonomy" id="51714"/>
    <lineage>
        <taxon>Eukaryota</taxon>
        <taxon>Viridiplantae</taxon>
        <taxon>Chlorophyta</taxon>
        <taxon>core chlorophytes</taxon>
        <taxon>Chlorophyceae</taxon>
        <taxon>CS clade</taxon>
        <taxon>Chlamydomonadales</taxon>
        <taxon>Volvocaceae</taxon>
        <taxon>Volvox</taxon>
    </lineage>
</organism>
<dbReference type="Gene3D" id="3.40.190.10">
    <property type="entry name" value="Periplasmic binding protein-like II"/>
    <property type="match status" value="1"/>
</dbReference>
<evidence type="ECO:0000256" key="2">
    <source>
        <dbReference type="SAM" id="SignalP"/>
    </source>
</evidence>
<dbReference type="SUPFAM" id="SSF53850">
    <property type="entry name" value="Periplasmic binding protein-like II"/>
    <property type="match status" value="1"/>
</dbReference>
<feature type="signal peptide" evidence="2">
    <location>
        <begin position="1"/>
        <end position="24"/>
    </location>
</feature>
<feature type="domain" description="Guanylate cyclase" evidence="3">
    <location>
        <begin position="654"/>
        <end position="712"/>
    </location>
</feature>
<dbReference type="Gene3D" id="3.30.70.1230">
    <property type="entry name" value="Nucleotide cyclase"/>
    <property type="match status" value="1"/>
</dbReference>
<keyword evidence="1" id="KW-0812">Transmembrane</keyword>
<name>A0A8J4F617_9CHLO</name>
<dbReference type="InterPro" id="IPR050697">
    <property type="entry name" value="Adenylyl/Guanylyl_Cyclase_3/4"/>
</dbReference>
<sequence>MLQQRLRYWLQIFYILILVSRSFCNGSNDTLEELQLKCFRNVKTDELWKACGATYDPGYNDLPVWGALVNITLHCMPYKDGLVDQKKSAYGTFWDISAQSFFTSFLERFNDATGLRVGFQSRSVQEYVLDRMPAWPSAEEPGDLDYWMVGAEVFGEGIARKAFVDLTFLLDRENHYNFTDIPPAWRSASSSAFAGSYTALPLMAMTWPLLYRRDIFEAKGIAVPQTWQNVLDVAHYYGRGKLGAGQPDLGFCFESNVGCGYAHTAIGIILASMVQLKGPSQGSWFDPDDLQPLFLSVAMREALWIFARLKAHSVDDQTPCQQVYGMMASGRCLMYWGPSFAFKRGSAPSGPLRGRQGVARVPGSSRVLDRATGRLVNCTSELCPYATSSYAPTTTTTTTSSTTSSITIAPGAASASAGGQTTSVSTYSSTSTLVNRVYPLECISFTINAFAPLPRQAAAFALVHTFTSPLERLQIMLSPTSELGPLRFSELGESLWIAAGYEPSDVRSFLEATREFLTQPNVYVNLRIPGVFEIFALVQNMTQRALSSTYPYDEIMSYADAAIQDIMERAGGRPYLLSLYRSSVNFHPPPPPAPPAPPNPTQRQVKLLVSVLVPIMAGLLLGSMVLWGYARYRRLRARARAAHSAAPGSGPATTLLVTDIQDSTVLWEGLPADVMDAAVKLHHRVIREQLLKHKGYESATEGDSFILAFGKPERALSFSLAAQEALLRADWPTVLTSSDSASTLFVTCDAATCAAVLPYLAPSRLRTVLASSLDGALAAGGGGGGGGPSSSSRLSLDLQPSAHGSQYDMISRRWLRAANVTRTLFSASRLSSGSHQTLPGLVSGGATESGTAAVTVATAVTPTTAVTATTGICTGATQSTGPGPTDRISRRSFDTFVRHYSGKTLRPLSVFALRQQVDGGASSGPAAAARNHNLHTHFRTDTGMTLASGPKILAERTPSVGLTRTPELMYDNEMEEMEVLPSSAVEAAATALLDVGGVNGGCSGSIYGDEPGSSRPSLSIGGNTTGRVITATAAAAAAAATAATTF</sequence>
<comment type="caution">
    <text evidence="4">The sequence shown here is derived from an EMBL/GenBank/DDBJ whole genome shotgun (WGS) entry which is preliminary data.</text>
</comment>
<dbReference type="AlphaFoldDB" id="A0A8J4F617"/>
<keyword evidence="1" id="KW-0472">Membrane</keyword>
<dbReference type="GO" id="GO:0009190">
    <property type="term" value="P:cyclic nucleotide biosynthetic process"/>
    <property type="evidence" value="ECO:0007669"/>
    <property type="project" value="InterPro"/>
</dbReference>
<dbReference type="PROSITE" id="PS50125">
    <property type="entry name" value="GUANYLATE_CYCLASE_2"/>
    <property type="match status" value="1"/>
</dbReference>
<keyword evidence="2" id="KW-0732">Signal</keyword>
<keyword evidence="1" id="KW-1133">Transmembrane helix</keyword>
<evidence type="ECO:0000259" key="3">
    <source>
        <dbReference type="PROSITE" id="PS50125"/>
    </source>
</evidence>
<feature type="chain" id="PRO_5035207537" description="Guanylate cyclase domain-containing protein" evidence="2">
    <location>
        <begin position="25"/>
        <end position="1046"/>
    </location>
</feature>
<accession>A0A8J4F617</accession>
<dbReference type="InterPro" id="IPR001054">
    <property type="entry name" value="A/G_cyclase"/>
</dbReference>
<dbReference type="InterPro" id="IPR029787">
    <property type="entry name" value="Nucleotide_cyclase"/>
</dbReference>
<proteinExistence type="predicted"/>
<dbReference type="GO" id="GO:0035556">
    <property type="term" value="P:intracellular signal transduction"/>
    <property type="evidence" value="ECO:0007669"/>
    <property type="project" value="InterPro"/>
</dbReference>
<dbReference type="Proteomes" id="UP000747399">
    <property type="component" value="Unassembled WGS sequence"/>
</dbReference>
<feature type="transmembrane region" description="Helical" evidence="1">
    <location>
        <begin position="607"/>
        <end position="630"/>
    </location>
</feature>
<protein>
    <recommendedName>
        <fullName evidence="3">Guanylate cyclase domain-containing protein</fullName>
    </recommendedName>
</protein>
<evidence type="ECO:0000256" key="1">
    <source>
        <dbReference type="SAM" id="Phobius"/>
    </source>
</evidence>
<dbReference type="PANTHER" id="PTHR43081">
    <property type="entry name" value="ADENYLATE CYCLASE, TERMINAL-DIFFERENTIATION SPECIFIC-RELATED"/>
    <property type="match status" value="1"/>
</dbReference>
<dbReference type="SUPFAM" id="SSF55073">
    <property type="entry name" value="Nucleotide cyclase"/>
    <property type="match status" value="1"/>
</dbReference>
<keyword evidence="5" id="KW-1185">Reference proteome</keyword>
<dbReference type="EMBL" id="BNCO01000033">
    <property type="protein sequence ID" value="GIL58938.1"/>
    <property type="molecule type" value="Genomic_DNA"/>
</dbReference>
<evidence type="ECO:0000313" key="5">
    <source>
        <dbReference type="Proteomes" id="UP000747399"/>
    </source>
</evidence>
<feature type="non-terminal residue" evidence="4">
    <location>
        <position position="1"/>
    </location>
</feature>
<evidence type="ECO:0000313" key="4">
    <source>
        <dbReference type="EMBL" id="GIL58938.1"/>
    </source>
</evidence>
<gene>
    <name evidence="4" type="ORF">Vafri_13943</name>
</gene>
<reference evidence="4" key="1">
    <citation type="journal article" date="2021" name="Proc. Natl. Acad. Sci. U.S.A.">
        <title>Three genomes in the algal genus Volvox reveal the fate of a haploid sex-determining region after a transition to homothallism.</title>
        <authorList>
            <person name="Yamamoto K."/>
            <person name="Hamaji T."/>
            <person name="Kawai-Toyooka H."/>
            <person name="Matsuzaki R."/>
            <person name="Takahashi F."/>
            <person name="Nishimura Y."/>
            <person name="Kawachi M."/>
            <person name="Noguchi H."/>
            <person name="Minakuchi Y."/>
            <person name="Umen J.G."/>
            <person name="Toyoda A."/>
            <person name="Nozaki H."/>
        </authorList>
    </citation>
    <scope>NUCLEOTIDE SEQUENCE</scope>
    <source>
        <strain evidence="4">NIES-3780</strain>
    </source>
</reference>